<evidence type="ECO:0000313" key="11">
    <source>
        <dbReference type="Proteomes" id="UP000515146"/>
    </source>
</evidence>
<dbReference type="PROSITE" id="PS50089">
    <property type="entry name" value="ZF_RING_2"/>
    <property type="match status" value="1"/>
</dbReference>
<feature type="domain" description="RING-type" evidence="10">
    <location>
        <begin position="737"/>
        <end position="784"/>
    </location>
</feature>
<dbReference type="GO" id="GO:0072344">
    <property type="term" value="P:rescue of stalled ribosome"/>
    <property type="evidence" value="ECO:0007669"/>
    <property type="project" value="UniProtKB-UniRule"/>
</dbReference>
<dbReference type="KEGG" id="dpte:113795815"/>
<dbReference type="CDD" id="cd16491">
    <property type="entry name" value="RING-CH-C4HC3_LTN1"/>
    <property type="match status" value="1"/>
</dbReference>
<dbReference type="Gene3D" id="3.30.40.10">
    <property type="entry name" value="Zinc/RING finger domain, C3HC4 (zinc finger)"/>
    <property type="match status" value="1"/>
</dbReference>
<evidence type="ECO:0000256" key="6">
    <source>
        <dbReference type="ARBA" id="ARBA00032366"/>
    </source>
</evidence>
<evidence type="ECO:0000256" key="4">
    <source>
        <dbReference type="ARBA" id="ARBA00022771"/>
    </source>
</evidence>
<keyword evidence="4 7" id="KW-0863">Zinc-finger</keyword>
<keyword evidence="8" id="KW-0808">Transferase</keyword>
<dbReference type="InterPro" id="IPR054477">
    <property type="entry name" value="LTN1_E3_ligase_6th"/>
</dbReference>
<evidence type="ECO:0000256" key="1">
    <source>
        <dbReference type="ARBA" id="ARBA00004514"/>
    </source>
</evidence>
<dbReference type="InterPro" id="IPR013083">
    <property type="entry name" value="Znf_RING/FYVE/PHD"/>
</dbReference>
<dbReference type="OrthoDB" id="6108at2759"/>
<gene>
    <name evidence="12" type="primary">LOC113795815</name>
</gene>
<dbReference type="SUPFAM" id="SSF57850">
    <property type="entry name" value="RING/U-box"/>
    <property type="match status" value="1"/>
</dbReference>
<dbReference type="GO" id="GO:0008270">
    <property type="term" value="F:zinc ion binding"/>
    <property type="evidence" value="ECO:0007669"/>
    <property type="project" value="UniProtKB-KW"/>
</dbReference>
<feature type="chain" id="PRO_5028118584" description="E3 ubiquitin-protein ligase listerin" evidence="9">
    <location>
        <begin position="16"/>
        <end position="788"/>
    </location>
</feature>
<dbReference type="EC" id="2.3.2.27" evidence="8"/>
<dbReference type="UniPathway" id="UPA00143"/>
<dbReference type="GO" id="GO:0005829">
    <property type="term" value="C:cytosol"/>
    <property type="evidence" value="ECO:0007669"/>
    <property type="project" value="UniProtKB-SubCell"/>
</dbReference>
<comment type="pathway">
    <text evidence="8">Protein modification; protein ubiquitination.</text>
</comment>
<dbReference type="AlphaFoldDB" id="A0A6P6YB50"/>
<evidence type="ECO:0000256" key="5">
    <source>
        <dbReference type="ARBA" id="ARBA00022833"/>
    </source>
</evidence>
<dbReference type="Pfam" id="PF23009">
    <property type="entry name" value="UBC_like"/>
    <property type="match status" value="1"/>
</dbReference>
<proteinExistence type="inferred from homology"/>
<keyword evidence="5 8" id="KW-0862">Zinc</keyword>
<keyword evidence="8" id="KW-0479">Metal-binding</keyword>
<dbReference type="PANTHER" id="PTHR12389:SF0">
    <property type="entry name" value="E3 UBIQUITIN-PROTEIN LIGASE LISTERIN"/>
    <property type="match status" value="1"/>
</dbReference>
<keyword evidence="8" id="KW-0833">Ubl conjugation pathway</keyword>
<dbReference type="PANTHER" id="PTHR12389">
    <property type="entry name" value="ZINC FINGER PROTEIN 294"/>
    <property type="match status" value="1"/>
</dbReference>
<evidence type="ECO:0000256" key="8">
    <source>
        <dbReference type="RuleBase" id="RU367090"/>
    </source>
</evidence>
<evidence type="ECO:0000313" key="12">
    <source>
        <dbReference type="RefSeq" id="XP_027201839.1"/>
    </source>
</evidence>
<evidence type="ECO:0000256" key="3">
    <source>
        <dbReference type="ARBA" id="ARBA00017157"/>
    </source>
</evidence>
<dbReference type="GO" id="GO:1990116">
    <property type="term" value="P:ribosome-associated ubiquitin-dependent protein catabolic process"/>
    <property type="evidence" value="ECO:0007669"/>
    <property type="project" value="UniProtKB-UniRule"/>
</dbReference>
<evidence type="ECO:0000256" key="7">
    <source>
        <dbReference type="PROSITE-ProRule" id="PRU00175"/>
    </source>
</evidence>
<dbReference type="GO" id="GO:0061630">
    <property type="term" value="F:ubiquitin protein ligase activity"/>
    <property type="evidence" value="ECO:0007669"/>
    <property type="project" value="UniProtKB-UniRule"/>
</dbReference>
<dbReference type="GO" id="GO:0016567">
    <property type="term" value="P:protein ubiquitination"/>
    <property type="evidence" value="ECO:0007669"/>
    <property type="project" value="UniProtKB-UniPathway"/>
</dbReference>
<organism evidence="11 12">
    <name type="scientific">Dermatophagoides pteronyssinus</name>
    <name type="common">European house dust mite</name>
    <dbReference type="NCBI Taxonomy" id="6956"/>
    <lineage>
        <taxon>Eukaryota</taxon>
        <taxon>Metazoa</taxon>
        <taxon>Ecdysozoa</taxon>
        <taxon>Arthropoda</taxon>
        <taxon>Chelicerata</taxon>
        <taxon>Arachnida</taxon>
        <taxon>Acari</taxon>
        <taxon>Acariformes</taxon>
        <taxon>Sarcoptiformes</taxon>
        <taxon>Astigmata</taxon>
        <taxon>Psoroptidia</taxon>
        <taxon>Analgoidea</taxon>
        <taxon>Pyroglyphidae</taxon>
        <taxon>Dermatophagoidinae</taxon>
        <taxon>Dermatophagoides</taxon>
    </lineage>
</organism>
<evidence type="ECO:0000259" key="10">
    <source>
        <dbReference type="PROSITE" id="PS50089"/>
    </source>
</evidence>
<dbReference type="InterPro" id="IPR039795">
    <property type="entry name" value="LTN1/Rkr1"/>
</dbReference>
<comment type="catalytic activity">
    <reaction evidence="8">
        <text>S-ubiquitinyl-[E2 ubiquitin-conjugating enzyme]-L-cysteine + [acceptor protein]-L-lysine = [E2 ubiquitin-conjugating enzyme]-L-cysteine + N(6)-ubiquitinyl-[acceptor protein]-L-lysine.</text>
        <dbReference type="EC" id="2.3.2.27"/>
    </reaction>
</comment>
<keyword evidence="11" id="KW-1185">Reference proteome</keyword>
<name>A0A6P6YB50_DERPT</name>
<dbReference type="InterPro" id="IPR054478">
    <property type="entry name" value="LTN1_UBC"/>
</dbReference>
<dbReference type="Pfam" id="PF22999">
    <property type="entry name" value="LTN1_E3_ligase_6th"/>
    <property type="match status" value="1"/>
</dbReference>
<dbReference type="GO" id="GO:0043023">
    <property type="term" value="F:ribosomal large subunit binding"/>
    <property type="evidence" value="ECO:0007669"/>
    <property type="project" value="TreeGrafter"/>
</dbReference>
<dbReference type="GO" id="GO:1990112">
    <property type="term" value="C:RQC complex"/>
    <property type="evidence" value="ECO:0007669"/>
    <property type="project" value="UniProtKB-UniRule"/>
</dbReference>
<evidence type="ECO:0000256" key="2">
    <source>
        <dbReference type="ARBA" id="ARBA00007997"/>
    </source>
</evidence>
<keyword evidence="9" id="KW-0732">Signal</keyword>
<dbReference type="Proteomes" id="UP000515146">
    <property type="component" value="Unplaced"/>
</dbReference>
<comment type="function">
    <text evidence="8">E3 ubiquitin-protein ligase. Component of the ribosome quality control complex (RQC), a ribosome-associated complex that mediates ubiquitination and extraction of incompletely synthesized nascent chains for proteasomal degradation.</text>
</comment>
<comment type="subcellular location">
    <subcellularLocation>
        <location evidence="1">Cytoplasm</location>
        <location evidence="1">Cytosol</location>
    </subcellularLocation>
</comment>
<dbReference type="InterPro" id="IPR039804">
    <property type="entry name" value="RING-CH-C4HC3_LTN1"/>
</dbReference>
<reference evidence="12" key="1">
    <citation type="submission" date="2025-08" db="UniProtKB">
        <authorList>
            <consortium name="RefSeq"/>
        </authorList>
    </citation>
    <scope>IDENTIFICATION</scope>
    <source>
        <strain evidence="12">Airmid</strain>
    </source>
</reference>
<dbReference type="RefSeq" id="XP_027201839.1">
    <property type="nucleotide sequence ID" value="XM_027346038.1"/>
</dbReference>
<protein>
    <recommendedName>
        <fullName evidence="3 8">E3 ubiquitin-protein ligase listerin</fullName>
        <ecNumber evidence="8">2.3.2.27</ecNumber>
    </recommendedName>
    <alternativeName>
        <fullName evidence="6 8">RING-type E3 ubiquitin transferase listerin</fullName>
    </alternativeName>
</protein>
<comment type="subunit">
    <text evidence="8">Component of the ribosome quality control complex (RQC).</text>
</comment>
<comment type="similarity">
    <text evidence="2 8">Belongs to the LTN1 family.</text>
</comment>
<feature type="signal peptide" evidence="9">
    <location>
        <begin position="1"/>
        <end position="15"/>
    </location>
</feature>
<sequence length="788" mass="92750">MIWLDLYESIRLLLTLPFIAYCIEEYPPSSLSSNRLSLMNVCSTIINSVDWNLQLIQLIEENNDDDNFIDQTLHRIIEPIVIVEMMMTTNDDDDNHHSDDQTNIVQRFSNFADLSDETIYELLFTLNIALHKLPKMNNSIKSYVQHVMKLLSQSNFSHCQQQRTFPTINNWMQYKITFLTANLLQLFIEQFINDSSFGIDEFNMCISLYKHWCQLIFAIPDDQIQLDTAILCSKIFQSLSIFICSCQKWIKDHHDEEEEIHLNIIESIRNFLAYHCLNMLLPLFIIISDLFDQNKPMFIELIHNLSKVLLCIDQECLQDMAMLELNQSLLMYNENSLVEKRIKCLIDQLSTSSTTKSKQMNCLRTDNGYYDFIIEHITPLLMKNDLNTIFTAYHLVSLACHSANWSSTKIIENRFNESMDTEITDITLSQLTSIKNNDGHNQDNDDNVDNMYYPPKIIMALLESLFSTITIDDLQSQATFAYLLVWTIYLRLLQQFPLKDHGENEIRSDLINYLVESNLHNQFLQNLFLLMHDSCDWNDLDRNHLQSIININSNNNQLDCLEDSNRLLQLINEEKYDTERNSRLAVFVYYQSLCHMANLVRCWFNTLRHHQKESVDYVTRRYFSQLLMEKELEQIKNVDQSKLGNIQIRFSRKLHEISAIYSLKEISFGIKFTFESNYPLTALSIQCFDKSGVSEDVCRKWLQRLTIFFNRMNCSILDGIIMIKPTMDKLFAGMEECMICLYVLYGMNAQLPRFKCPQCKKKFHTTCMRKWFQTHHSATCPQCKFEFQ</sequence>
<accession>A0A6P6YB50</accession>
<evidence type="ECO:0000256" key="9">
    <source>
        <dbReference type="SAM" id="SignalP"/>
    </source>
</evidence>
<dbReference type="InParanoid" id="A0A6P6YB50"/>
<dbReference type="InterPro" id="IPR001841">
    <property type="entry name" value="Znf_RING"/>
</dbReference>